<sequence length="444" mass="48635">MNQANDLLIDQDVEQPSPELVRQALRGVVSSVEFRTSPRLQQFLTYIVEETLAGRGAQIRGKAIAVEVYGRSIDGSGGRNLVRVEARRLRRLLREFYEEHWDGKGVRIFVDPGGYKPRFSYEPSGEDPNSDPRTRSQTRESRHLRQLLLIGLAVLAVIAVLGTWLITGNREVQESSNSTQQAKRAALGQHSLARLQAANLADQARGMFFPVFDVKRQQIALGMFQHATELDPALPDGYAGSAQVLATLALLSRDEENRDDLLLQALEMSGMALDLSPSGAWANASNGWRLAVSNEPDEALKYARLSAELAPKDGHVLDLVGITALIANMPALAAEVSNPARSRAGSGRFGARNIWGVSQLMLGNYENVVEAFQGAPAAGAPVSAPSLIFQAAAHDQLGNFNEAQRLIGELQKTWPEFPSEFLVERIFPSDQKTRETVLGALSRY</sequence>
<keyword evidence="4" id="KW-1185">Reference proteome</keyword>
<keyword evidence="2" id="KW-0472">Membrane</keyword>
<evidence type="ECO:0000256" key="1">
    <source>
        <dbReference type="SAM" id="MobiDB-lite"/>
    </source>
</evidence>
<reference evidence="4" key="1">
    <citation type="submission" date="2015-12" db="EMBL/GenBank/DDBJ databases">
        <authorList>
            <person name="Zhang G."/>
            <person name="Stingl U."/>
        </authorList>
    </citation>
    <scope>NUCLEOTIDE SEQUENCE [LARGE SCALE GENOMIC DNA]</scope>
    <source>
        <strain evidence="4">ZGT108</strain>
    </source>
</reference>
<keyword evidence="2" id="KW-0812">Transmembrane</keyword>
<dbReference type="AlphaFoldDB" id="A0A0X3TPC7"/>
<dbReference type="Gene3D" id="1.25.40.10">
    <property type="entry name" value="Tetratricopeptide repeat domain"/>
    <property type="match status" value="1"/>
</dbReference>
<dbReference type="OrthoDB" id="54411at2"/>
<evidence type="ECO:0000256" key="2">
    <source>
        <dbReference type="SAM" id="Phobius"/>
    </source>
</evidence>
<feature type="region of interest" description="Disordered" evidence="1">
    <location>
        <begin position="119"/>
        <end position="138"/>
    </location>
</feature>
<dbReference type="SUPFAM" id="SSF48452">
    <property type="entry name" value="TPR-like"/>
    <property type="match status" value="1"/>
</dbReference>
<dbReference type="EMBL" id="LQBP01000009">
    <property type="protein sequence ID" value="KUJ77602.1"/>
    <property type="molecule type" value="Genomic_DNA"/>
</dbReference>
<organism evidence="3 4">
    <name type="scientific">Ruegeria profundi</name>
    <dbReference type="NCBI Taxonomy" id="1685378"/>
    <lineage>
        <taxon>Bacteria</taxon>
        <taxon>Pseudomonadati</taxon>
        <taxon>Pseudomonadota</taxon>
        <taxon>Alphaproteobacteria</taxon>
        <taxon>Rhodobacterales</taxon>
        <taxon>Roseobacteraceae</taxon>
        <taxon>Ruegeria</taxon>
    </lineage>
</organism>
<keyword evidence="2" id="KW-1133">Transmembrane helix</keyword>
<gene>
    <name evidence="3" type="ORF">AVO44_17000</name>
</gene>
<feature type="transmembrane region" description="Helical" evidence="2">
    <location>
        <begin position="147"/>
        <end position="166"/>
    </location>
</feature>
<dbReference type="STRING" id="1685378.AVO44_17000"/>
<proteinExistence type="predicted"/>
<dbReference type="InterPro" id="IPR011990">
    <property type="entry name" value="TPR-like_helical_dom_sf"/>
</dbReference>
<evidence type="ECO:0000313" key="4">
    <source>
        <dbReference type="Proteomes" id="UP000053690"/>
    </source>
</evidence>
<protein>
    <submittedName>
        <fullName evidence="3">Uncharacterized protein</fullName>
    </submittedName>
</protein>
<accession>A0A0X3TPC7</accession>
<comment type="caution">
    <text evidence="3">The sequence shown here is derived from an EMBL/GenBank/DDBJ whole genome shotgun (WGS) entry which is preliminary data.</text>
</comment>
<evidence type="ECO:0000313" key="3">
    <source>
        <dbReference type="EMBL" id="KUJ77602.1"/>
    </source>
</evidence>
<dbReference type="Proteomes" id="UP000053690">
    <property type="component" value="Unassembled WGS sequence"/>
</dbReference>
<name>A0A0X3TPC7_9RHOB</name>